<dbReference type="SUPFAM" id="SSF52540">
    <property type="entry name" value="P-loop containing nucleoside triphosphate hydrolases"/>
    <property type="match status" value="1"/>
</dbReference>
<organism evidence="1 2">
    <name type="scientific">Streptococcus hyointestinalis</name>
    <dbReference type="NCBI Taxonomy" id="1337"/>
    <lineage>
        <taxon>Bacteria</taxon>
        <taxon>Bacillati</taxon>
        <taxon>Bacillota</taxon>
        <taxon>Bacilli</taxon>
        <taxon>Lactobacillales</taxon>
        <taxon>Streptococcaceae</taxon>
        <taxon>Streptococcus</taxon>
    </lineage>
</organism>
<gene>
    <name evidence="1" type="primary">levR_3</name>
    <name evidence="1" type="ORF">NCTC12224_01650</name>
</gene>
<dbReference type="EMBL" id="UHFN01000007">
    <property type="protein sequence ID" value="SUN61950.1"/>
    <property type="molecule type" value="Genomic_DNA"/>
</dbReference>
<dbReference type="OrthoDB" id="9771372at2"/>
<proteinExistence type="predicted"/>
<dbReference type="AlphaFoldDB" id="A0A380KCJ6"/>
<keyword evidence="2" id="KW-1185">Reference proteome</keyword>
<accession>A0A380KCJ6</accession>
<evidence type="ECO:0000313" key="2">
    <source>
        <dbReference type="Proteomes" id="UP000254924"/>
    </source>
</evidence>
<dbReference type="InterPro" id="IPR027417">
    <property type="entry name" value="P-loop_NTPase"/>
</dbReference>
<evidence type="ECO:0000313" key="1">
    <source>
        <dbReference type="EMBL" id="SUN61950.1"/>
    </source>
</evidence>
<dbReference type="Proteomes" id="UP000254924">
    <property type="component" value="Unassembled WGS sequence"/>
</dbReference>
<protein>
    <submittedName>
        <fullName evidence="1">PRD domain/Sigma-54 interaction domain containing transcriptional regulator</fullName>
    </submittedName>
</protein>
<sequence>MDLISRQGDFIEETFSFLFIDNIQFLNAQSKSQLFRIIEEGDLIDYILVLGISNQFIKEFSFKIPLIISLPNLEERPLLERFQLINTFFAQEASYAKKDIHVSSNIMKILLSIQLDFNIRELHQIIKTALANTYARNINSEDEQLILVENDLNLPSKKLALRIVDTNPEIYFLLNDKEYFIYDRYEGYMDHFDKSNQEIDIQLEKQYDSLINQGINFDNLQTLTEHTIGKINDSQLSTHAISKDGSKNQLTKIINEDLVELVEQFLVSFYKEKKELFNTNVFYSVCLHLNSILFFKFNKTSCKKRTINKNS</sequence>
<name>A0A380KCJ6_9STRE</name>
<reference evidence="1 2" key="1">
    <citation type="submission" date="2018-06" db="EMBL/GenBank/DDBJ databases">
        <authorList>
            <consortium name="Pathogen Informatics"/>
            <person name="Doyle S."/>
        </authorList>
    </citation>
    <scope>NUCLEOTIDE SEQUENCE [LARGE SCALE GENOMIC DNA]</scope>
    <source>
        <strain evidence="1 2">NCTC12224</strain>
    </source>
</reference>